<evidence type="ECO:0000313" key="2">
    <source>
        <dbReference type="Proteomes" id="UP000886501"/>
    </source>
</evidence>
<protein>
    <submittedName>
        <fullName evidence="1">Uncharacterized protein</fullName>
    </submittedName>
</protein>
<organism evidence="1 2">
    <name type="scientific">Thelephora ganbajun</name>
    <name type="common">Ganba fungus</name>
    <dbReference type="NCBI Taxonomy" id="370292"/>
    <lineage>
        <taxon>Eukaryota</taxon>
        <taxon>Fungi</taxon>
        <taxon>Dikarya</taxon>
        <taxon>Basidiomycota</taxon>
        <taxon>Agaricomycotina</taxon>
        <taxon>Agaricomycetes</taxon>
        <taxon>Thelephorales</taxon>
        <taxon>Thelephoraceae</taxon>
        <taxon>Thelephora</taxon>
    </lineage>
</organism>
<gene>
    <name evidence="1" type="ORF">BDM02DRAFT_3215409</name>
</gene>
<sequence length="95" mass="10541">MLRPNGSPLSVQSYAALLSSTQLSCATLLQRTDCYIQLHITNESMEGSSARMAPSLLSRLSVPPPSKNASASHKRSRFRMNRKFSRTRRNRSSTG</sequence>
<accession>A0ACB6Z438</accession>
<name>A0ACB6Z438_THEGA</name>
<comment type="caution">
    <text evidence="1">The sequence shown here is derived from an EMBL/GenBank/DDBJ whole genome shotgun (WGS) entry which is preliminary data.</text>
</comment>
<dbReference type="EMBL" id="MU118159">
    <property type="protein sequence ID" value="KAF9644118.1"/>
    <property type="molecule type" value="Genomic_DNA"/>
</dbReference>
<reference evidence="1" key="1">
    <citation type="submission" date="2019-10" db="EMBL/GenBank/DDBJ databases">
        <authorList>
            <consortium name="DOE Joint Genome Institute"/>
            <person name="Kuo A."/>
            <person name="Miyauchi S."/>
            <person name="Kiss E."/>
            <person name="Drula E."/>
            <person name="Kohler A."/>
            <person name="Sanchez-Garcia M."/>
            <person name="Andreopoulos B."/>
            <person name="Barry K.W."/>
            <person name="Bonito G."/>
            <person name="Buee M."/>
            <person name="Carver A."/>
            <person name="Chen C."/>
            <person name="Cichocki N."/>
            <person name="Clum A."/>
            <person name="Culley D."/>
            <person name="Crous P.W."/>
            <person name="Fauchery L."/>
            <person name="Girlanda M."/>
            <person name="Hayes R."/>
            <person name="Keri Z."/>
            <person name="Labutti K."/>
            <person name="Lipzen A."/>
            <person name="Lombard V."/>
            <person name="Magnuson J."/>
            <person name="Maillard F."/>
            <person name="Morin E."/>
            <person name="Murat C."/>
            <person name="Nolan M."/>
            <person name="Ohm R."/>
            <person name="Pangilinan J."/>
            <person name="Pereira M."/>
            <person name="Perotto S."/>
            <person name="Peter M."/>
            <person name="Riley R."/>
            <person name="Sitrit Y."/>
            <person name="Stielow B."/>
            <person name="Szollosi G."/>
            <person name="Zifcakova L."/>
            <person name="Stursova M."/>
            <person name="Spatafora J.W."/>
            <person name="Tedersoo L."/>
            <person name="Vaario L.-M."/>
            <person name="Yamada A."/>
            <person name="Yan M."/>
            <person name="Wang P."/>
            <person name="Xu J."/>
            <person name="Bruns T."/>
            <person name="Baldrian P."/>
            <person name="Vilgalys R."/>
            <person name="Henrissat B."/>
            <person name="Grigoriev I.V."/>
            <person name="Hibbett D."/>
            <person name="Nagy L.G."/>
            <person name="Martin F.M."/>
        </authorList>
    </citation>
    <scope>NUCLEOTIDE SEQUENCE</scope>
    <source>
        <strain evidence="1">P2</strain>
    </source>
</reference>
<keyword evidence="2" id="KW-1185">Reference proteome</keyword>
<dbReference type="Proteomes" id="UP000886501">
    <property type="component" value="Unassembled WGS sequence"/>
</dbReference>
<reference evidence="1" key="2">
    <citation type="journal article" date="2020" name="Nat. Commun.">
        <title>Large-scale genome sequencing of mycorrhizal fungi provides insights into the early evolution of symbiotic traits.</title>
        <authorList>
            <person name="Miyauchi S."/>
            <person name="Kiss E."/>
            <person name="Kuo A."/>
            <person name="Drula E."/>
            <person name="Kohler A."/>
            <person name="Sanchez-Garcia M."/>
            <person name="Morin E."/>
            <person name="Andreopoulos B."/>
            <person name="Barry K.W."/>
            <person name="Bonito G."/>
            <person name="Buee M."/>
            <person name="Carver A."/>
            <person name="Chen C."/>
            <person name="Cichocki N."/>
            <person name="Clum A."/>
            <person name="Culley D."/>
            <person name="Crous P.W."/>
            <person name="Fauchery L."/>
            <person name="Girlanda M."/>
            <person name="Hayes R.D."/>
            <person name="Keri Z."/>
            <person name="LaButti K."/>
            <person name="Lipzen A."/>
            <person name="Lombard V."/>
            <person name="Magnuson J."/>
            <person name="Maillard F."/>
            <person name="Murat C."/>
            <person name="Nolan M."/>
            <person name="Ohm R.A."/>
            <person name="Pangilinan J."/>
            <person name="Pereira M.F."/>
            <person name="Perotto S."/>
            <person name="Peter M."/>
            <person name="Pfister S."/>
            <person name="Riley R."/>
            <person name="Sitrit Y."/>
            <person name="Stielow J.B."/>
            <person name="Szollosi G."/>
            <person name="Zifcakova L."/>
            <person name="Stursova M."/>
            <person name="Spatafora J.W."/>
            <person name="Tedersoo L."/>
            <person name="Vaario L.M."/>
            <person name="Yamada A."/>
            <person name="Yan M."/>
            <person name="Wang P."/>
            <person name="Xu J."/>
            <person name="Bruns T."/>
            <person name="Baldrian P."/>
            <person name="Vilgalys R."/>
            <person name="Dunand C."/>
            <person name="Henrissat B."/>
            <person name="Grigoriev I.V."/>
            <person name="Hibbett D."/>
            <person name="Nagy L.G."/>
            <person name="Martin F.M."/>
        </authorList>
    </citation>
    <scope>NUCLEOTIDE SEQUENCE</scope>
    <source>
        <strain evidence="1">P2</strain>
    </source>
</reference>
<evidence type="ECO:0000313" key="1">
    <source>
        <dbReference type="EMBL" id="KAF9644118.1"/>
    </source>
</evidence>
<proteinExistence type="predicted"/>